<comment type="caution">
    <text evidence="3">The sequence shown here is derived from an EMBL/GenBank/DDBJ whole genome shotgun (WGS) entry which is preliminary data.</text>
</comment>
<dbReference type="PANTHER" id="PTHR16505">
    <property type="entry name" value="PROTEIN LZIC"/>
    <property type="match status" value="1"/>
</dbReference>
<dbReference type="Proteomes" id="UP000676336">
    <property type="component" value="Unassembled WGS sequence"/>
</dbReference>
<feature type="domain" description="Beta-catenin-interacting ICAT" evidence="2">
    <location>
        <begin position="5"/>
        <end position="81"/>
    </location>
</feature>
<dbReference type="PANTHER" id="PTHR16505:SF8">
    <property type="entry name" value="PROTEIN LZIC"/>
    <property type="match status" value="1"/>
</dbReference>
<dbReference type="Gene3D" id="1.10.10.490">
    <property type="entry name" value="Beta-catenin-interacting ICAT"/>
    <property type="match status" value="1"/>
</dbReference>
<comment type="similarity">
    <text evidence="1">Belongs to the CTNNBIP1 family.</text>
</comment>
<dbReference type="InterPro" id="IPR040065">
    <property type="entry name" value="LZIC"/>
</dbReference>
<evidence type="ECO:0000313" key="3">
    <source>
        <dbReference type="EMBL" id="CAF5229830.1"/>
    </source>
</evidence>
<accession>A0A8S3KIZ0</accession>
<dbReference type="EMBL" id="CAJOBI010372675">
    <property type="protein sequence ID" value="CAF5229830.1"/>
    <property type="molecule type" value="Genomic_DNA"/>
</dbReference>
<dbReference type="AlphaFoldDB" id="A0A8S3KIZ0"/>
<gene>
    <name evidence="3" type="ORF">SMN809_LOCUS86750</name>
</gene>
<proteinExistence type="inferred from homology"/>
<dbReference type="InterPro" id="IPR036911">
    <property type="entry name" value="ICAT_sf"/>
</dbReference>
<evidence type="ECO:0000259" key="2">
    <source>
        <dbReference type="Pfam" id="PF06384"/>
    </source>
</evidence>
<dbReference type="SUPFAM" id="SSF81730">
    <property type="entry name" value="beta-catenin-interacting protein ICAT"/>
    <property type="match status" value="1"/>
</dbReference>
<name>A0A8S3KIZ0_9BILA</name>
<protein>
    <recommendedName>
        <fullName evidence="2">Beta-catenin-interacting ICAT domain-containing protein</fullName>
    </recommendedName>
</protein>
<dbReference type="GO" id="GO:0008013">
    <property type="term" value="F:beta-catenin binding"/>
    <property type="evidence" value="ECO:0007669"/>
    <property type="project" value="InterPro"/>
</dbReference>
<evidence type="ECO:0000256" key="1">
    <source>
        <dbReference type="ARBA" id="ARBA00006505"/>
    </source>
</evidence>
<dbReference type="InterPro" id="IPR009428">
    <property type="entry name" value="ICAT_dom"/>
</dbReference>
<sequence>KIFQIERDTKVGKLSGAEGARKKKEILDALRKLGETLTTEEEIYLKQYMESSNTHFAKMNESSDVNVNALSAVAAKQIENARVPR</sequence>
<feature type="non-terminal residue" evidence="3">
    <location>
        <position position="1"/>
    </location>
</feature>
<reference evidence="3" key="1">
    <citation type="submission" date="2021-02" db="EMBL/GenBank/DDBJ databases">
        <authorList>
            <person name="Nowell W R."/>
        </authorList>
    </citation>
    <scope>NUCLEOTIDE SEQUENCE</scope>
</reference>
<organism evidence="3 4">
    <name type="scientific">Rotaria magnacalcarata</name>
    <dbReference type="NCBI Taxonomy" id="392030"/>
    <lineage>
        <taxon>Eukaryota</taxon>
        <taxon>Metazoa</taxon>
        <taxon>Spiralia</taxon>
        <taxon>Gnathifera</taxon>
        <taxon>Rotifera</taxon>
        <taxon>Eurotatoria</taxon>
        <taxon>Bdelloidea</taxon>
        <taxon>Philodinida</taxon>
        <taxon>Philodinidae</taxon>
        <taxon>Rotaria</taxon>
    </lineage>
</organism>
<evidence type="ECO:0000313" key="4">
    <source>
        <dbReference type="Proteomes" id="UP000676336"/>
    </source>
</evidence>
<dbReference type="Pfam" id="PF06384">
    <property type="entry name" value="ICAT"/>
    <property type="match status" value="1"/>
</dbReference>